<protein>
    <submittedName>
        <fullName evidence="3">Uncharacterized protein LOC107266470</fullName>
    </submittedName>
</protein>
<gene>
    <name evidence="3" type="primary">LOC107266470</name>
</gene>
<dbReference type="RefSeq" id="XP_015592459.1">
    <property type="nucleotide sequence ID" value="XM_015736973.2"/>
</dbReference>
<keyword evidence="1" id="KW-1133">Transmembrane helix</keyword>
<reference evidence="3" key="1">
    <citation type="submission" date="2025-08" db="UniProtKB">
        <authorList>
            <consortium name="RefSeq"/>
        </authorList>
    </citation>
    <scope>IDENTIFICATION</scope>
</reference>
<dbReference type="Proteomes" id="UP000694920">
    <property type="component" value="Unplaced"/>
</dbReference>
<evidence type="ECO:0000313" key="3">
    <source>
        <dbReference type="RefSeq" id="XP_015592459.1"/>
    </source>
</evidence>
<keyword evidence="1" id="KW-0472">Membrane</keyword>
<dbReference type="KEGG" id="ccin:107266470"/>
<name>A0AAJ7BS64_CEPCN</name>
<keyword evidence="1" id="KW-0812">Transmembrane</keyword>
<feature type="transmembrane region" description="Helical" evidence="1">
    <location>
        <begin position="25"/>
        <end position="42"/>
    </location>
</feature>
<evidence type="ECO:0000256" key="1">
    <source>
        <dbReference type="SAM" id="Phobius"/>
    </source>
</evidence>
<evidence type="ECO:0000313" key="2">
    <source>
        <dbReference type="Proteomes" id="UP000694920"/>
    </source>
</evidence>
<accession>A0AAJ7BS64</accession>
<dbReference type="GeneID" id="107266470"/>
<feature type="transmembrane region" description="Helical" evidence="1">
    <location>
        <begin position="48"/>
        <end position="66"/>
    </location>
</feature>
<keyword evidence="2" id="KW-1185">Reference proteome</keyword>
<organism evidence="2 3">
    <name type="scientific">Cephus cinctus</name>
    <name type="common">Wheat stem sawfly</name>
    <dbReference type="NCBI Taxonomy" id="211228"/>
    <lineage>
        <taxon>Eukaryota</taxon>
        <taxon>Metazoa</taxon>
        <taxon>Ecdysozoa</taxon>
        <taxon>Arthropoda</taxon>
        <taxon>Hexapoda</taxon>
        <taxon>Insecta</taxon>
        <taxon>Pterygota</taxon>
        <taxon>Neoptera</taxon>
        <taxon>Endopterygota</taxon>
        <taxon>Hymenoptera</taxon>
        <taxon>Cephoidea</taxon>
        <taxon>Cephidae</taxon>
        <taxon>Cephus</taxon>
    </lineage>
</organism>
<proteinExistence type="predicted"/>
<dbReference type="AlphaFoldDB" id="A0AAJ7BS64"/>
<sequence>MDMEVILADLSAKVPCLQCILRPEYTPYINTIGTILLGWIVISCISRILHFLFTPLLIGSVAVFLISPSSAKWCAKQLGPNMETVLHDFSEKIKAMIADIR</sequence>